<name>A0A8J6NFU8_9BACT</name>
<evidence type="ECO:0000256" key="1">
    <source>
        <dbReference type="ARBA" id="ARBA00003134"/>
    </source>
</evidence>
<dbReference type="PANTHER" id="PTHR33398:SF1">
    <property type="entry name" value="SMALL RIBOSOMAL SUBUNIT PROTEIN BS20C"/>
    <property type="match status" value="1"/>
</dbReference>
<keyword evidence="5 8" id="KW-0689">Ribosomal protein</keyword>
<organism evidence="10 11">
    <name type="scientific">Candidatus Desulfobia pelagia</name>
    <dbReference type="NCBI Taxonomy" id="2841692"/>
    <lineage>
        <taxon>Bacteria</taxon>
        <taxon>Pseudomonadati</taxon>
        <taxon>Thermodesulfobacteriota</taxon>
        <taxon>Desulfobulbia</taxon>
        <taxon>Desulfobulbales</taxon>
        <taxon>Desulfobulbaceae</taxon>
        <taxon>Candidatus Desulfobia</taxon>
    </lineage>
</organism>
<evidence type="ECO:0000313" key="11">
    <source>
        <dbReference type="Proteomes" id="UP000614424"/>
    </source>
</evidence>
<keyword evidence="6 8" id="KW-0687">Ribonucleoprotein</keyword>
<evidence type="ECO:0000313" key="10">
    <source>
        <dbReference type="EMBL" id="MBC8318163.1"/>
    </source>
</evidence>
<dbReference type="GO" id="GO:0015935">
    <property type="term" value="C:small ribosomal subunit"/>
    <property type="evidence" value="ECO:0007669"/>
    <property type="project" value="TreeGrafter"/>
</dbReference>
<dbReference type="GO" id="GO:0070181">
    <property type="term" value="F:small ribosomal subunit rRNA binding"/>
    <property type="evidence" value="ECO:0007669"/>
    <property type="project" value="TreeGrafter"/>
</dbReference>
<evidence type="ECO:0000256" key="9">
    <source>
        <dbReference type="SAM" id="MobiDB-lite"/>
    </source>
</evidence>
<dbReference type="AlphaFoldDB" id="A0A8J6NFU8"/>
<evidence type="ECO:0000256" key="5">
    <source>
        <dbReference type="ARBA" id="ARBA00022980"/>
    </source>
</evidence>
<evidence type="ECO:0000256" key="6">
    <source>
        <dbReference type="ARBA" id="ARBA00023274"/>
    </source>
</evidence>
<dbReference type="SUPFAM" id="SSF46992">
    <property type="entry name" value="Ribosomal protein S20"/>
    <property type="match status" value="1"/>
</dbReference>
<feature type="compositionally biased region" description="Basic residues" evidence="9">
    <location>
        <begin position="1"/>
        <end position="12"/>
    </location>
</feature>
<comment type="caution">
    <text evidence="10">The sequence shown here is derived from an EMBL/GenBank/DDBJ whole genome shotgun (WGS) entry which is preliminary data.</text>
</comment>
<evidence type="ECO:0000256" key="2">
    <source>
        <dbReference type="ARBA" id="ARBA00007634"/>
    </source>
</evidence>
<dbReference type="NCBIfam" id="TIGR00029">
    <property type="entry name" value="S20"/>
    <property type="match status" value="1"/>
</dbReference>
<keyword evidence="3 8" id="KW-0699">rRNA-binding</keyword>
<comment type="similarity">
    <text evidence="2 8">Belongs to the bacterial ribosomal protein bS20 family.</text>
</comment>
<evidence type="ECO:0000256" key="8">
    <source>
        <dbReference type="HAMAP-Rule" id="MF_00500"/>
    </source>
</evidence>
<dbReference type="GO" id="GO:0003735">
    <property type="term" value="F:structural constituent of ribosome"/>
    <property type="evidence" value="ECO:0007669"/>
    <property type="project" value="InterPro"/>
</dbReference>
<dbReference type="PANTHER" id="PTHR33398">
    <property type="entry name" value="30S RIBOSOMAL PROTEIN S20"/>
    <property type="match status" value="1"/>
</dbReference>
<feature type="region of interest" description="Disordered" evidence="9">
    <location>
        <begin position="1"/>
        <end position="20"/>
    </location>
</feature>
<evidence type="ECO:0000256" key="3">
    <source>
        <dbReference type="ARBA" id="ARBA00022730"/>
    </source>
</evidence>
<proteinExistence type="inferred from homology"/>
<dbReference type="FunFam" id="1.20.58.110:FF:000001">
    <property type="entry name" value="30S ribosomal protein S20"/>
    <property type="match status" value="1"/>
</dbReference>
<dbReference type="Gene3D" id="1.20.58.110">
    <property type="entry name" value="Ribosomal protein S20"/>
    <property type="match status" value="1"/>
</dbReference>
<dbReference type="Proteomes" id="UP000614424">
    <property type="component" value="Unassembled WGS sequence"/>
</dbReference>
<dbReference type="EMBL" id="JACNJZ010000135">
    <property type="protein sequence ID" value="MBC8318163.1"/>
    <property type="molecule type" value="Genomic_DNA"/>
</dbReference>
<dbReference type="GO" id="GO:0005829">
    <property type="term" value="C:cytosol"/>
    <property type="evidence" value="ECO:0007669"/>
    <property type="project" value="TreeGrafter"/>
</dbReference>
<comment type="function">
    <text evidence="1 8">Binds directly to 16S ribosomal RNA.</text>
</comment>
<dbReference type="InterPro" id="IPR036510">
    <property type="entry name" value="Ribosomal_bS20_sf"/>
</dbReference>
<dbReference type="GO" id="GO:0006412">
    <property type="term" value="P:translation"/>
    <property type="evidence" value="ECO:0007669"/>
    <property type="project" value="UniProtKB-UniRule"/>
</dbReference>
<accession>A0A8J6NFU8</accession>
<dbReference type="Pfam" id="PF01649">
    <property type="entry name" value="Ribosomal_S20p"/>
    <property type="match status" value="1"/>
</dbReference>
<evidence type="ECO:0000256" key="4">
    <source>
        <dbReference type="ARBA" id="ARBA00022884"/>
    </source>
</evidence>
<keyword evidence="4 8" id="KW-0694">RNA-binding</keyword>
<dbReference type="InterPro" id="IPR002583">
    <property type="entry name" value="Ribosomal_bS20"/>
</dbReference>
<protein>
    <recommendedName>
        <fullName evidence="7 8">Small ribosomal subunit protein bS20</fullName>
    </recommendedName>
</protein>
<sequence length="94" mass="10282">MANHKSALKRNRQSLLARARNRVNKTKVKSVVKAVNEAIEQEAVEVAQAALLAAIPVIQRAASKGTLHKKTASRKVSRLTKRVNVFLASVQNAE</sequence>
<gene>
    <name evidence="8" type="primary">rpsT</name>
    <name evidence="10" type="ORF">H8E41_09670</name>
</gene>
<evidence type="ECO:0000256" key="7">
    <source>
        <dbReference type="ARBA" id="ARBA00035136"/>
    </source>
</evidence>
<reference evidence="10 11" key="1">
    <citation type="submission" date="2020-08" db="EMBL/GenBank/DDBJ databases">
        <title>Bridging the membrane lipid divide: bacteria of the FCB group superphylum have the potential to synthesize archaeal ether lipids.</title>
        <authorList>
            <person name="Villanueva L."/>
            <person name="Von Meijenfeldt F.A.B."/>
            <person name="Westbye A.B."/>
            <person name="Yadav S."/>
            <person name="Hopmans E.C."/>
            <person name="Dutilh B.E."/>
            <person name="Sinninghe Damste J.S."/>
        </authorList>
    </citation>
    <scope>NUCLEOTIDE SEQUENCE [LARGE SCALE GENOMIC DNA]</scope>
    <source>
        <strain evidence="10">NIOZ-UU47</strain>
    </source>
</reference>
<dbReference type="HAMAP" id="MF_00500">
    <property type="entry name" value="Ribosomal_bS20"/>
    <property type="match status" value="1"/>
</dbReference>